<dbReference type="EMBL" id="JAMZMM010000023">
    <property type="protein sequence ID" value="MCP2727690.1"/>
    <property type="molecule type" value="Genomic_DNA"/>
</dbReference>
<evidence type="ECO:0000313" key="14">
    <source>
        <dbReference type="EMBL" id="MCP2727690.1"/>
    </source>
</evidence>
<evidence type="ECO:0000256" key="1">
    <source>
        <dbReference type="ARBA" id="ARBA00022475"/>
    </source>
</evidence>
<dbReference type="InterPro" id="IPR002502">
    <property type="entry name" value="Amidase_domain"/>
</dbReference>
<dbReference type="SUPFAM" id="SSF55846">
    <property type="entry name" value="N-acetylmuramoyl-L-alanine amidase-like"/>
    <property type="match status" value="1"/>
</dbReference>
<sequence>MTVIPKKWMPTCSMKRVILHWTAGGYKASVIDKSHYHILIEDDGKLVKGTHSIKDNVSTEDNVYAAHTKGLNTGSIGISVCCMAEAIETPFEAGYFPMTKIQWDKMAQVVAELCYFYNIPVTPETVLGHGEVEAILGIPQTGKWDPMILPWNSDLSKTEVGKEFRDLVKQKISALSSDTNSISKMVILHLLLRIITYISIFAIFPACFFEYSNNIQAIIIKGLFLFHYSTLLPVLILSFYNPSTTSFILITQRILKTRGETSEIDRVWVNYKQMSENIRWAAVASEDWLFPQHFGFDLREILNCWRSNRAGNKVRGGSSITQQLAKNLFLSPSRTYFRKIIEAYLTLLLEGILTKRRILEIYLNIVQFDNRVFGVEAAANHFFNKPSKDLTLDESSLLITVLINPVKYKVNNPCELVLQRQKNIAETAIKLKKKYPKVSSKYAFLFD</sequence>
<evidence type="ECO:0000256" key="8">
    <source>
        <dbReference type="ARBA" id="ARBA00022989"/>
    </source>
</evidence>
<dbReference type="GO" id="GO:0009274">
    <property type="term" value="C:peptidoglycan-based cell wall"/>
    <property type="evidence" value="ECO:0007669"/>
    <property type="project" value="InterPro"/>
</dbReference>
<keyword evidence="6" id="KW-0133">Cell shape</keyword>
<evidence type="ECO:0000256" key="3">
    <source>
        <dbReference type="ARBA" id="ARBA00022676"/>
    </source>
</evidence>
<evidence type="ECO:0000256" key="9">
    <source>
        <dbReference type="ARBA" id="ARBA00023136"/>
    </source>
</evidence>
<dbReference type="PANTHER" id="PTHR30400">
    <property type="entry name" value="MONOFUNCTIONAL BIOSYNTHETIC PEPTIDOGLYCAN TRANSGLYCOSYLASE"/>
    <property type="match status" value="1"/>
</dbReference>
<dbReference type="GO" id="GO:0071555">
    <property type="term" value="P:cell wall organization"/>
    <property type="evidence" value="ECO:0007669"/>
    <property type="project" value="UniProtKB-KW"/>
</dbReference>
<dbReference type="Pfam" id="PF01510">
    <property type="entry name" value="Amidase_2"/>
    <property type="match status" value="1"/>
</dbReference>
<keyword evidence="1" id="KW-1003">Cell membrane</keyword>
<dbReference type="CDD" id="cd06583">
    <property type="entry name" value="PGRP"/>
    <property type="match status" value="1"/>
</dbReference>
<dbReference type="InterPro" id="IPR023346">
    <property type="entry name" value="Lysozyme-like_dom_sf"/>
</dbReference>
<evidence type="ECO:0000259" key="12">
    <source>
        <dbReference type="Pfam" id="PF00912"/>
    </source>
</evidence>
<dbReference type="PANTHER" id="PTHR30400:SF0">
    <property type="entry name" value="BIOSYNTHETIC PEPTIDOGLYCAN TRANSGLYCOSYLASE"/>
    <property type="match status" value="1"/>
</dbReference>
<dbReference type="Gene3D" id="1.10.3810.10">
    <property type="entry name" value="Biosynthetic peptidoglycan transglycosylase-like"/>
    <property type="match status" value="1"/>
</dbReference>
<evidence type="ECO:0000256" key="11">
    <source>
        <dbReference type="SAM" id="Phobius"/>
    </source>
</evidence>
<evidence type="ECO:0000256" key="5">
    <source>
        <dbReference type="ARBA" id="ARBA00022692"/>
    </source>
</evidence>
<evidence type="ECO:0000259" key="13">
    <source>
        <dbReference type="Pfam" id="PF01510"/>
    </source>
</evidence>
<comment type="caution">
    <text evidence="14">The sequence shown here is derived from an EMBL/GenBank/DDBJ whole genome shotgun (WGS) entry which is preliminary data.</text>
</comment>
<dbReference type="InterPro" id="IPR001264">
    <property type="entry name" value="Glyco_trans_51"/>
</dbReference>
<dbReference type="SUPFAM" id="SSF53955">
    <property type="entry name" value="Lysozyme-like"/>
    <property type="match status" value="1"/>
</dbReference>
<proteinExistence type="predicted"/>
<dbReference type="GO" id="GO:0016020">
    <property type="term" value="C:membrane"/>
    <property type="evidence" value="ECO:0007669"/>
    <property type="project" value="InterPro"/>
</dbReference>
<dbReference type="GO" id="GO:0009252">
    <property type="term" value="P:peptidoglycan biosynthetic process"/>
    <property type="evidence" value="ECO:0007669"/>
    <property type="project" value="UniProtKB-KW"/>
</dbReference>
<dbReference type="EC" id="2.4.1.129" evidence="14"/>
<dbReference type="GO" id="GO:0016763">
    <property type="term" value="F:pentosyltransferase activity"/>
    <property type="evidence" value="ECO:0007669"/>
    <property type="project" value="InterPro"/>
</dbReference>
<keyword evidence="5 11" id="KW-0812">Transmembrane</keyword>
<keyword evidence="3 14" id="KW-0328">Glycosyltransferase</keyword>
<dbReference type="InterPro" id="IPR036950">
    <property type="entry name" value="PBP_transglycosylase"/>
</dbReference>
<feature type="transmembrane region" description="Helical" evidence="11">
    <location>
        <begin position="190"/>
        <end position="211"/>
    </location>
</feature>
<dbReference type="InterPro" id="IPR011812">
    <property type="entry name" value="Pep_trsgly"/>
</dbReference>
<keyword evidence="15" id="KW-1185">Reference proteome</keyword>
<dbReference type="Pfam" id="PF00912">
    <property type="entry name" value="Transgly"/>
    <property type="match status" value="1"/>
</dbReference>
<keyword evidence="7" id="KW-0573">Peptidoglycan synthesis</keyword>
<dbReference type="AlphaFoldDB" id="A0AAE3GN75"/>
<evidence type="ECO:0000313" key="15">
    <source>
        <dbReference type="Proteomes" id="UP001204953"/>
    </source>
</evidence>
<gene>
    <name evidence="14" type="primary">mtgA</name>
    <name evidence="14" type="ORF">NJ959_04255</name>
</gene>
<keyword evidence="10" id="KW-0961">Cell wall biogenesis/degradation</keyword>
<dbReference type="RefSeq" id="WP_254010500.1">
    <property type="nucleotide sequence ID" value="NZ_JAMZMM010000023.1"/>
</dbReference>
<accession>A0AAE3GN75</accession>
<dbReference type="Proteomes" id="UP001204953">
    <property type="component" value="Unassembled WGS sequence"/>
</dbReference>
<dbReference type="GO" id="GO:0009253">
    <property type="term" value="P:peptidoglycan catabolic process"/>
    <property type="evidence" value="ECO:0007669"/>
    <property type="project" value="InterPro"/>
</dbReference>
<evidence type="ECO:0000256" key="6">
    <source>
        <dbReference type="ARBA" id="ARBA00022960"/>
    </source>
</evidence>
<keyword evidence="9 11" id="KW-0472">Membrane</keyword>
<name>A0AAE3GN75_9CYAN</name>
<evidence type="ECO:0000256" key="4">
    <source>
        <dbReference type="ARBA" id="ARBA00022679"/>
    </source>
</evidence>
<dbReference type="NCBIfam" id="TIGR02070">
    <property type="entry name" value="mono_pep_trsgly"/>
    <property type="match status" value="1"/>
</dbReference>
<evidence type="ECO:0000256" key="2">
    <source>
        <dbReference type="ARBA" id="ARBA00022519"/>
    </source>
</evidence>
<feature type="domain" description="Glycosyl transferase family 51" evidence="12">
    <location>
        <begin position="262"/>
        <end position="426"/>
    </location>
</feature>
<protein>
    <submittedName>
        <fullName evidence="14">Monofunctional biosynthetic peptidoglycan transglycosylase</fullName>
        <ecNumber evidence="14">2.4.1.129</ecNumber>
    </submittedName>
</protein>
<evidence type="ECO:0000256" key="7">
    <source>
        <dbReference type="ARBA" id="ARBA00022984"/>
    </source>
</evidence>
<keyword evidence="8 11" id="KW-1133">Transmembrane helix</keyword>
<evidence type="ECO:0000256" key="10">
    <source>
        <dbReference type="ARBA" id="ARBA00023316"/>
    </source>
</evidence>
<reference evidence="14" key="1">
    <citation type="submission" date="2022-06" db="EMBL/GenBank/DDBJ databases">
        <title>New cyanobacteria of genus Symplocastrum in benthos of Lake Baikal.</title>
        <authorList>
            <person name="Sorokovikova E."/>
            <person name="Tikhonova I."/>
            <person name="Krasnopeev A."/>
            <person name="Evseev P."/>
            <person name="Gladkikh A."/>
            <person name="Belykh O."/>
        </authorList>
    </citation>
    <scope>NUCLEOTIDE SEQUENCE</scope>
    <source>
        <strain evidence="14">BBK-W-15</strain>
    </source>
</reference>
<dbReference type="Gene3D" id="3.40.80.10">
    <property type="entry name" value="Peptidoglycan recognition protein-like"/>
    <property type="match status" value="1"/>
</dbReference>
<feature type="domain" description="N-acetylmuramoyl-L-alanine amidase" evidence="13">
    <location>
        <begin position="14"/>
        <end position="146"/>
    </location>
</feature>
<keyword evidence="4 14" id="KW-0808">Transferase</keyword>
<dbReference type="GO" id="GO:0008360">
    <property type="term" value="P:regulation of cell shape"/>
    <property type="evidence" value="ECO:0007669"/>
    <property type="project" value="UniProtKB-KW"/>
</dbReference>
<keyword evidence="2" id="KW-0997">Cell inner membrane</keyword>
<organism evidence="14 15">
    <name type="scientific">Limnofasciculus baicalensis BBK-W-15</name>
    <dbReference type="NCBI Taxonomy" id="2699891"/>
    <lineage>
        <taxon>Bacteria</taxon>
        <taxon>Bacillati</taxon>
        <taxon>Cyanobacteriota</taxon>
        <taxon>Cyanophyceae</taxon>
        <taxon>Coleofasciculales</taxon>
        <taxon>Coleofasciculaceae</taxon>
        <taxon>Limnofasciculus</taxon>
        <taxon>Limnofasciculus baicalensis</taxon>
    </lineage>
</organism>
<dbReference type="GO" id="GO:0008745">
    <property type="term" value="F:N-acetylmuramoyl-L-alanine amidase activity"/>
    <property type="evidence" value="ECO:0007669"/>
    <property type="project" value="InterPro"/>
</dbReference>
<feature type="transmembrane region" description="Helical" evidence="11">
    <location>
        <begin position="217"/>
        <end position="240"/>
    </location>
</feature>
<dbReference type="InterPro" id="IPR036505">
    <property type="entry name" value="Amidase/PGRP_sf"/>
</dbReference>